<name>A0A023D9H7_ACIMT</name>
<organism evidence="4 5">
    <name type="scientific">Acidomonas methanolica NBRC 104435</name>
    <dbReference type="NCBI Taxonomy" id="1231351"/>
    <lineage>
        <taxon>Bacteria</taxon>
        <taxon>Pseudomonadati</taxon>
        <taxon>Pseudomonadota</taxon>
        <taxon>Alphaproteobacteria</taxon>
        <taxon>Acetobacterales</taxon>
        <taxon>Acetobacteraceae</taxon>
        <taxon>Acidomonas</taxon>
    </lineage>
</organism>
<dbReference type="OrthoDB" id="7056813at2"/>
<dbReference type="InterPro" id="IPR009057">
    <property type="entry name" value="Homeodomain-like_sf"/>
</dbReference>
<dbReference type="AlphaFoldDB" id="A0A023D9H7"/>
<gene>
    <name evidence="4" type="ORF">Amme_139_018</name>
</gene>
<evidence type="ECO:0000256" key="1">
    <source>
        <dbReference type="ARBA" id="ARBA00023015"/>
    </source>
</evidence>
<evidence type="ECO:0000313" key="5">
    <source>
        <dbReference type="Proteomes" id="UP000019760"/>
    </source>
</evidence>
<keyword evidence="2" id="KW-0804">Transcription</keyword>
<dbReference type="InterPro" id="IPR036271">
    <property type="entry name" value="Tet_transcr_reg_TetR-rel_C_sf"/>
</dbReference>
<dbReference type="InterPro" id="IPR025996">
    <property type="entry name" value="MT1864/Rv1816-like_C"/>
</dbReference>
<proteinExistence type="predicted"/>
<dbReference type="EMBL" id="BAND01000138">
    <property type="protein sequence ID" value="GAJ30481.1"/>
    <property type="molecule type" value="Genomic_DNA"/>
</dbReference>
<dbReference type="Gene3D" id="1.10.357.10">
    <property type="entry name" value="Tetracycline Repressor, domain 2"/>
    <property type="match status" value="1"/>
</dbReference>
<keyword evidence="1" id="KW-0805">Transcription regulation</keyword>
<feature type="domain" description="HTH-type transcriptional regulator MT1864/Rv1816-like C-terminal" evidence="3">
    <location>
        <begin position="86"/>
        <end position="181"/>
    </location>
</feature>
<accession>A0A023D9H7</accession>
<evidence type="ECO:0000313" key="4">
    <source>
        <dbReference type="EMBL" id="GAJ30481.1"/>
    </source>
</evidence>
<protein>
    <submittedName>
        <fullName evidence="4">Transcriptional regulator TetR</fullName>
    </submittedName>
</protein>
<dbReference type="Proteomes" id="UP000019760">
    <property type="component" value="Unassembled WGS sequence"/>
</dbReference>
<dbReference type="SUPFAM" id="SSF48498">
    <property type="entry name" value="Tetracyclin repressor-like, C-terminal domain"/>
    <property type="match status" value="1"/>
</dbReference>
<dbReference type="RefSeq" id="WP_042061592.1">
    <property type="nucleotide sequence ID" value="NZ_BAND01000138.1"/>
</dbReference>
<sequence length="185" mass="19358">MIEPAKTPYHHGDLPTALLFSARSMLEQDGVAALKLRAITRHAGVSATAAAPHFGNLTGLLSALAAIGFTELAEVMAPEHAVQPRDVALAYVRFAIANPGLFTLMFRSDAIDRQDPGLRAASGRAFACLAGLAQATPGADRAAMMVGLWGKVHGVATLAIDGMLSGLIPADSPQTIDAFLEQVFR</sequence>
<evidence type="ECO:0000259" key="3">
    <source>
        <dbReference type="Pfam" id="PF13305"/>
    </source>
</evidence>
<dbReference type="SUPFAM" id="SSF46689">
    <property type="entry name" value="Homeodomain-like"/>
    <property type="match status" value="1"/>
</dbReference>
<evidence type="ECO:0000256" key="2">
    <source>
        <dbReference type="ARBA" id="ARBA00023163"/>
    </source>
</evidence>
<keyword evidence="5" id="KW-1185">Reference proteome</keyword>
<reference evidence="4 5" key="2">
    <citation type="journal article" date="2014" name="FEMS Microbiol. Lett.">
        <title>Draft genomic DNA sequence of the facultatively methylotrophic bacterium Acidomonas methanolica type strain MB58.</title>
        <authorList>
            <person name="Higashiura N."/>
            <person name="Hadano H."/>
            <person name="Hirakawa H."/>
            <person name="Matsutani M."/>
            <person name="Takabe S."/>
            <person name="Matsushita K."/>
            <person name="Azuma Y."/>
        </authorList>
    </citation>
    <scope>NUCLEOTIDE SEQUENCE [LARGE SCALE GENOMIC DNA]</scope>
    <source>
        <strain evidence="4 5">MB58</strain>
    </source>
</reference>
<reference evidence="5" key="1">
    <citation type="journal article" date="2014" name="FEMS Microbiol. Lett.">
        <title>Draft Genomic DNA Sequence of the Facultatively Methylotrophic Bacterium Acidomonas methanolica type strain MB58.</title>
        <authorList>
            <person name="Higashiura N."/>
            <person name="Hadano H."/>
            <person name="Hirakawa H."/>
            <person name="Matsutani M."/>
            <person name="Takabe S."/>
            <person name="Matsushita K."/>
            <person name="Azuma Y."/>
        </authorList>
    </citation>
    <scope>NUCLEOTIDE SEQUENCE [LARGE SCALE GENOMIC DNA]</scope>
    <source>
        <strain evidence="5">MB58</strain>
    </source>
</reference>
<dbReference type="Pfam" id="PF13305">
    <property type="entry name" value="TetR_C_33"/>
    <property type="match status" value="1"/>
</dbReference>
<comment type="caution">
    <text evidence="4">The sequence shown here is derived from an EMBL/GenBank/DDBJ whole genome shotgun (WGS) entry which is preliminary data.</text>
</comment>